<name>A0ABZ1B777_9ACTN</name>
<evidence type="ECO:0000313" key="2">
    <source>
        <dbReference type="EMBL" id="WRL64885.1"/>
    </source>
</evidence>
<proteinExistence type="predicted"/>
<sequence length="100" mass="10607">MRGKTFLRERPCTARTSTSSADGLLRAGARGLGTDEGAEAALLAAEPEVHVSTSHVDGWPAVLCRLDRLDEEALTELVEEAWAAHAPRGLVAGHVPRAHS</sequence>
<gene>
    <name evidence="2" type="ORF">U6N30_03865</name>
</gene>
<feature type="compositionally biased region" description="Basic and acidic residues" evidence="1">
    <location>
        <begin position="1"/>
        <end position="12"/>
    </location>
</feature>
<protein>
    <recommendedName>
        <fullName evidence="4">MmcQ/YjbR family DNA-binding protein</fullName>
    </recommendedName>
</protein>
<dbReference type="EMBL" id="CP141261">
    <property type="protein sequence ID" value="WRL64885.1"/>
    <property type="molecule type" value="Genomic_DNA"/>
</dbReference>
<organism evidence="2 3">
    <name type="scientific">Blastococcus brunescens</name>
    <dbReference type="NCBI Taxonomy" id="1564165"/>
    <lineage>
        <taxon>Bacteria</taxon>
        <taxon>Bacillati</taxon>
        <taxon>Actinomycetota</taxon>
        <taxon>Actinomycetes</taxon>
        <taxon>Geodermatophilales</taxon>
        <taxon>Geodermatophilaceae</taxon>
        <taxon>Blastococcus</taxon>
    </lineage>
</organism>
<reference evidence="2 3" key="1">
    <citation type="submission" date="2023-12" db="EMBL/GenBank/DDBJ databases">
        <title>Blastococcus brunescens sp. nov., an actonobacterium isolated from sandstone collected in sahara desert.</title>
        <authorList>
            <person name="Gtari M."/>
            <person name="Ghodhbane F."/>
        </authorList>
    </citation>
    <scope>NUCLEOTIDE SEQUENCE [LARGE SCALE GENOMIC DNA]</scope>
    <source>
        <strain evidence="2 3">BMG 8361</strain>
    </source>
</reference>
<accession>A0ABZ1B777</accession>
<evidence type="ECO:0000256" key="1">
    <source>
        <dbReference type="SAM" id="MobiDB-lite"/>
    </source>
</evidence>
<keyword evidence="3" id="KW-1185">Reference proteome</keyword>
<dbReference type="Proteomes" id="UP001324287">
    <property type="component" value="Chromosome"/>
</dbReference>
<dbReference type="RefSeq" id="WP_324276209.1">
    <property type="nucleotide sequence ID" value="NZ_CP141261.1"/>
</dbReference>
<evidence type="ECO:0000313" key="3">
    <source>
        <dbReference type="Proteomes" id="UP001324287"/>
    </source>
</evidence>
<evidence type="ECO:0008006" key="4">
    <source>
        <dbReference type="Google" id="ProtNLM"/>
    </source>
</evidence>
<feature type="region of interest" description="Disordered" evidence="1">
    <location>
        <begin position="1"/>
        <end position="20"/>
    </location>
</feature>